<proteinExistence type="predicted"/>
<reference evidence="2 3" key="1">
    <citation type="submission" date="2009-08" db="EMBL/GenBank/DDBJ databases">
        <title>The Genome Sequence of Spizellomyces punctatus strain DAOM BR117.</title>
        <authorList>
            <consortium name="The Broad Institute Genome Sequencing Platform"/>
            <person name="Russ C."/>
            <person name="Cuomo C."/>
            <person name="Shea T."/>
            <person name="Young S.K."/>
            <person name="Zeng Q."/>
            <person name="Koehrsen M."/>
            <person name="Haas B."/>
            <person name="Borodovsky M."/>
            <person name="Guigo R."/>
            <person name="Alvarado L."/>
            <person name="Berlin A."/>
            <person name="Bochicchio J."/>
            <person name="Borenstein D."/>
            <person name="Chapman S."/>
            <person name="Chen Z."/>
            <person name="Engels R."/>
            <person name="Freedman E."/>
            <person name="Gellesch M."/>
            <person name="Goldberg J."/>
            <person name="Griggs A."/>
            <person name="Gujja S."/>
            <person name="Heiman D."/>
            <person name="Hepburn T."/>
            <person name="Howarth C."/>
            <person name="Jen D."/>
            <person name="Larson L."/>
            <person name="Lewis B."/>
            <person name="Mehta T."/>
            <person name="Park D."/>
            <person name="Pearson M."/>
            <person name="Roberts A."/>
            <person name="Saif S."/>
            <person name="Shenoy N."/>
            <person name="Sisk P."/>
            <person name="Stolte C."/>
            <person name="Sykes S."/>
            <person name="Thomson T."/>
            <person name="Walk T."/>
            <person name="White J."/>
            <person name="Yandava C."/>
            <person name="Burger G."/>
            <person name="Gray M.W."/>
            <person name="Holland P.W.H."/>
            <person name="King N."/>
            <person name="Lang F.B.F."/>
            <person name="Roger A.J."/>
            <person name="Ruiz-Trillo I."/>
            <person name="Lander E."/>
            <person name="Nusbaum C."/>
        </authorList>
    </citation>
    <scope>NUCLEOTIDE SEQUENCE [LARGE SCALE GENOMIC DNA]</scope>
    <source>
        <strain evidence="2 3">DAOM BR117</strain>
    </source>
</reference>
<dbReference type="InParanoid" id="A0A0L0H7I6"/>
<organism evidence="2 3">
    <name type="scientific">Spizellomyces punctatus (strain DAOM BR117)</name>
    <dbReference type="NCBI Taxonomy" id="645134"/>
    <lineage>
        <taxon>Eukaryota</taxon>
        <taxon>Fungi</taxon>
        <taxon>Fungi incertae sedis</taxon>
        <taxon>Chytridiomycota</taxon>
        <taxon>Chytridiomycota incertae sedis</taxon>
        <taxon>Chytridiomycetes</taxon>
        <taxon>Spizellomycetales</taxon>
        <taxon>Spizellomycetaceae</taxon>
        <taxon>Spizellomyces</taxon>
    </lineage>
</organism>
<accession>A0A0L0H7I6</accession>
<dbReference type="GeneID" id="27690634"/>
<dbReference type="VEuPathDB" id="FungiDB:SPPG_07420"/>
<dbReference type="AlphaFoldDB" id="A0A0L0H7I6"/>
<feature type="compositionally biased region" description="Acidic residues" evidence="1">
    <location>
        <begin position="91"/>
        <end position="122"/>
    </location>
</feature>
<sequence>MTAPENQKRPPPPAKALSDHLLKTADFLDTFAAQLVGKSTKAFKGEREAIIQDMRKRGQDLSGDGHPEESDYPPAPSEDDEAEETGGSMSDVEDNGAADEAVSDTMDEDEEHEEDDDEHDDQ</sequence>
<dbReference type="OrthoDB" id="10419834at2759"/>
<keyword evidence="3" id="KW-1185">Reference proteome</keyword>
<feature type="compositionally biased region" description="Basic and acidic residues" evidence="1">
    <location>
        <begin position="43"/>
        <end position="69"/>
    </location>
</feature>
<evidence type="ECO:0000313" key="3">
    <source>
        <dbReference type="Proteomes" id="UP000053201"/>
    </source>
</evidence>
<feature type="region of interest" description="Disordered" evidence="1">
    <location>
        <begin position="37"/>
        <end position="122"/>
    </location>
</feature>
<gene>
    <name evidence="2" type="ORF">SPPG_07420</name>
</gene>
<evidence type="ECO:0000313" key="2">
    <source>
        <dbReference type="EMBL" id="KNC97505.1"/>
    </source>
</evidence>
<protein>
    <submittedName>
        <fullName evidence="2">Uncharacterized protein</fullName>
    </submittedName>
</protein>
<name>A0A0L0H7I6_SPIPD</name>
<dbReference type="Proteomes" id="UP000053201">
    <property type="component" value="Unassembled WGS sequence"/>
</dbReference>
<evidence type="ECO:0000256" key="1">
    <source>
        <dbReference type="SAM" id="MobiDB-lite"/>
    </source>
</evidence>
<dbReference type="EMBL" id="KQ257464">
    <property type="protein sequence ID" value="KNC97505.1"/>
    <property type="molecule type" value="Genomic_DNA"/>
</dbReference>
<dbReference type="RefSeq" id="XP_016605545.1">
    <property type="nucleotide sequence ID" value="XM_016755583.1"/>
</dbReference>